<dbReference type="AlphaFoldDB" id="A0A7X5R364"/>
<sequence>MTYPSAPQFNPEFSAAPVGAATPGDLRLPLYGATFGQAVSRFFKKYATFTGRSSRSEYWWVALFSFLVYLIPTILMTAGIVVGAVYAADNPVRTLMGYDSGTGEEVYVETGSGIINYAPAATMIFVGLGLMAVIGLAMLVPYYAMLWRRLHDANLPGALGLLTLLPSLGSIATIIFAVLPPKPEGQRFDV</sequence>
<reference evidence="2 3" key="1">
    <citation type="submission" date="2020-02" db="EMBL/GenBank/DDBJ databases">
        <title>Sequencing the genomes of 1000 actinobacteria strains.</title>
        <authorList>
            <person name="Klenk H.-P."/>
        </authorList>
    </citation>
    <scope>NUCLEOTIDE SEQUENCE [LARGE SCALE GENOMIC DNA]</scope>
    <source>
        <strain evidence="2 3">DSM 27960</strain>
    </source>
</reference>
<dbReference type="RefSeq" id="WP_167151405.1">
    <property type="nucleotide sequence ID" value="NZ_JAAMOX010000002.1"/>
</dbReference>
<evidence type="ECO:0000313" key="3">
    <source>
        <dbReference type="Proteomes" id="UP000541033"/>
    </source>
</evidence>
<dbReference type="Pfam" id="PF05656">
    <property type="entry name" value="DUF805"/>
    <property type="match status" value="1"/>
</dbReference>
<dbReference type="GO" id="GO:0005886">
    <property type="term" value="C:plasma membrane"/>
    <property type="evidence" value="ECO:0007669"/>
    <property type="project" value="TreeGrafter"/>
</dbReference>
<protein>
    <submittedName>
        <fullName evidence="2">Uncharacterized membrane protein YhaH (DUF805 family)</fullName>
    </submittedName>
</protein>
<dbReference type="Proteomes" id="UP000541033">
    <property type="component" value="Unassembled WGS sequence"/>
</dbReference>
<keyword evidence="1" id="KW-1133">Transmembrane helix</keyword>
<proteinExistence type="predicted"/>
<dbReference type="PANTHER" id="PTHR34980">
    <property type="entry name" value="INNER MEMBRANE PROTEIN-RELATED-RELATED"/>
    <property type="match status" value="1"/>
</dbReference>
<feature type="transmembrane region" description="Helical" evidence="1">
    <location>
        <begin position="158"/>
        <end position="179"/>
    </location>
</feature>
<evidence type="ECO:0000313" key="2">
    <source>
        <dbReference type="EMBL" id="NIH54828.1"/>
    </source>
</evidence>
<feature type="transmembrane region" description="Helical" evidence="1">
    <location>
        <begin position="120"/>
        <end position="146"/>
    </location>
</feature>
<keyword evidence="1" id="KW-0812">Transmembrane</keyword>
<comment type="caution">
    <text evidence="2">The sequence shown here is derived from an EMBL/GenBank/DDBJ whole genome shotgun (WGS) entry which is preliminary data.</text>
</comment>
<dbReference type="EMBL" id="JAAMOX010000002">
    <property type="protein sequence ID" value="NIH54828.1"/>
    <property type="molecule type" value="Genomic_DNA"/>
</dbReference>
<organism evidence="2 3">
    <name type="scientific">Lysinibacter cavernae</name>
    <dbReference type="NCBI Taxonomy" id="1640652"/>
    <lineage>
        <taxon>Bacteria</taxon>
        <taxon>Bacillati</taxon>
        <taxon>Actinomycetota</taxon>
        <taxon>Actinomycetes</taxon>
        <taxon>Micrococcales</taxon>
        <taxon>Microbacteriaceae</taxon>
        <taxon>Lysinibacter</taxon>
    </lineage>
</organism>
<keyword evidence="3" id="KW-1185">Reference proteome</keyword>
<accession>A0A7X5R364</accession>
<gene>
    <name evidence="2" type="ORF">FHX76_002724</name>
</gene>
<evidence type="ECO:0000256" key="1">
    <source>
        <dbReference type="SAM" id="Phobius"/>
    </source>
</evidence>
<feature type="transmembrane region" description="Helical" evidence="1">
    <location>
        <begin position="58"/>
        <end position="88"/>
    </location>
</feature>
<keyword evidence="1" id="KW-0472">Membrane</keyword>
<dbReference type="InterPro" id="IPR008523">
    <property type="entry name" value="DUF805"/>
</dbReference>
<dbReference type="PANTHER" id="PTHR34980:SF2">
    <property type="entry name" value="INNER MEMBRANE PROTEIN YHAH-RELATED"/>
    <property type="match status" value="1"/>
</dbReference>
<name>A0A7X5R364_9MICO</name>